<feature type="chain" id="PRO_5020521950" evidence="2">
    <location>
        <begin position="23"/>
        <end position="355"/>
    </location>
</feature>
<protein>
    <submittedName>
        <fullName evidence="3">ABC transporter substrate-binding protein</fullName>
    </submittedName>
</protein>
<dbReference type="GO" id="GO:0030288">
    <property type="term" value="C:outer membrane-bounded periplasmic space"/>
    <property type="evidence" value="ECO:0007669"/>
    <property type="project" value="TreeGrafter"/>
</dbReference>
<evidence type="ECO:0000256" key="2">
    <source>
        <dbReference type="SAM" id="SignalP"/>
    </source>
</evidence>
<evidence type="ECO:0000313" key="4">
    <source>
        <dbReference type="Proteomes" id="UP000310065"/>
    </source>
</evidence>
<name>A0A4P9IZW7_9GAMM</name>
<dbReference type="KEGG" id="pdv:FFU37_04980"/>
<dbReference type="Gene3D" id="3.40.190.10">
    <property type="entry name" value="Periplasmic binding protein-like II"/>
    <property type="match status" value="2"/>
</dbReference>
<dbReference type="AlphaFoldDB" id="A0A4P9IZW7"/>
<reference evidence="3 4" key="1">
    <citation type="submission" date="2019-05" db="EMBL/GenBank/DDBJ databases">
        <title>Complete genome sequence of Pseudoalteromonas sp. 16-SW-7(T) isolated from the Okhotsk Sea, Russia.</title>
        <authorList>
            <person name="Nguyen T.H."/>
            <person name="Nedashkovskaya O.I."/>
            <person name="Kim S.-G."/>
        </authorList>
    </citation>
    <scope>NUCLEOTIDE SEQUENCE [LARGE SCALE GENOMIC DNA]</scope>
    <source>
        <strain evidence="3 4">16-SW-7</strain>
    </source>
</reference>
<keyword evidence="1 2" id="KW-0732">Signal</keyword>
<dbReference type="Pfam" id="PF13416">
    <property type="entry name" value="SBP_bac_8"/>
    <property type="match status" value="1"/>
</dbReference>
<evidence type="ECO:0000313" key="3">
    <source>
        <dbReference type="EMBL" id="QCU73844.1"/>
    </source>
</evidence>
<evidence type="ECO:0000256" key="1">
    <source>
        <dbReference type="ARBA" id="ARBA00022729"/>
    </source>
</evidence>
<dbReference type="Proteomes" id="UP000310065">
    <property type="component" value="Chromosome L1"/>
</dbReference>
<feature type="signal peptide" evidence="2">
    <location>
        <begin position="1"/>
        <end position="22"/>
    </location>
</feature>
<dbReference type="RefSeq" id="WP_138488862.1">
    <property type="nucleotide sequence ID" value="NZ_CP040558.1"/>
</dbReference>
<organism evidence="3 4">
    <name type="scientific">Pseudoalteromonas distincta</name>
    <dbReference type="NCBI Taxonomy" id="77608"/>
    <lineage>
        <taxon>Bacteria</taxon>
        <taxon>Pseudomonadati</taxon>
        <taxon>Pseudomonadota</taxon>
        <taxon>Gammaproteobacteria</taxon>
        <taxon>Alteromonadales</taxon>
        <taxon>Pseudoalteromonadaceae</taxon>
        <taxon>Pseudoalteromonas</taxon>
    </lineage>
</organism>
<dbReference type="PANTHER" id="PTHR30006:SF25">
    <property type="entry name" value="PHOSPHOGLYCERATE TRANSPORT REGULATORY PROTEIN PGTC"/>
    <property type="match status" value="1"/>
</dbReference>
<gene>
    <name evidence="3" type="ORF">FFU37_04980</name>
</gene>
<dbReference type="SUPFAM" id="SSF53850">
    <property type="entry name" value="Periplasmic binding protein-like II"/>
    <property type="match status" value="1"/>
</dbReference>
<dbReference type="PANTHER" id="PTHR30006">
    <property type="entry name" value="THIAMINE-BINDING PERIPLASMIC PROTEIN-RELATED"/>
    <property type="match status" value="1"/>
</dbReference>
<dbReference type="EMBL" id="CP040558">
    <property type="protein sequence ID" value="QCU73844.1"/>
    <property type="molecule type" value="Genomic_DNA"/>
</dbReference>
<sequence length="355" mass="40547">MKTPYIYALIMLLSSVFLNANATTQKPLIFKALQTKHTELTIFGGADKMEIAPFLKAFQKTSPHVQINYHELSTRGVYTSFLKDTNNPPDILLSSAMNLQVKLVNDGYAQTYESQETKKLPRWAKWRNEVFGFTYETAVMAFNKDFLSNEPPPGSRNELLDLIRRHSDEIKGRIGIYDITTVGIGYLLWAHDREQSSSYGRMLESFGYHDTRVFRRSADILQAISKGEIAVGYNILSSYARTWAAQYPNIVVVQPKDYTSVIMRSAIIPKKSKNVKGAQQFLDYILSGKGQTDMANFTNFEPINNEVRITQPHLLDTSEGQLRPVPLGIQILVINDEMKRQIILQEWENALFEYQ</sequence>
<proteinExistence type="predicted"/>
<dbReference type="GeneID" id="88774994"/>
<dbReference type="InterPro" id="IPR006059">
    <property type="entry name" value="SBP"/>
</dbReference>
<accession>A0A4P9IZW7</accession>